<protein>
    <submittedName>
        <fullName evidence="1">Uncharacterized protein</fullName>
    </submittedName>
</protein>
<evidence type="ECO:0000313" key="1">
    <source>
        <dbReference type="EMBL" id="NEB84893.1"/>
    </source>
</evidence>
<organism evidence="1">
    <name type="scientific">Streptomyces anulatus</name>
    <name type="common">Streptomyces chrysomallus</name>
    <dbReference type="NCBI Taxonomy" id="1892"/>
    <lineage>
        <taxon>Bacteria</taxon>
        <taxon>Bacillati</taxon>
        <taxon>Actinomycetota</taxon>
        <taxon>Actinomycetes</taxon>
        <taxon>Kitasatosporales</taxon>
        <taxon>Streptomycetaceae</taxon>
        <taxon>Streptomyces</taxon>
    </lineage>
</organism>
<comment type="caution">
    <text evidence="1">The sequence shown here is derived from an EMBL/GenBank/DDBJ whole genome shotgun (WGS) entry which is preliminary data.</text>
</comment>
<dbReference type="EMBL" id="JAAGMK010000327">
    <property type="protein sequence ID" value="NEB84893.1"/>
    <property type="molecule type" value="Genomic_DNA"/>
</dbReference>
<dbReference type="AlphaFoldDB" id="A0A6G3SPU7"/>
<dbReference type="RefSeq" id="WP_164257376.1">
    <property type="nucleotide sequence ID" value="NZ_JAAGMK010000327.1"/>
</dbReference>
<gene>
    <name evidence="1" type="ORF">G3I43_12000</name>
</gene>
<proteinExistence type="predicted"/>
<name>A0A6G3SPU7_STRAQ</name>
<sequence length="253" mass="26981">MLVGNADIPLNHPVIRVGSAEIPDDVLALQGRALVAGARHLHIAARAQVGLVRVRLWNGASPVEGTVIFDGSLRLDGGVVCAGDVLGISSFKYGFDVPGNRRMLVSVDDPGSASRVDVVIDPGMQEVSLTACRNHALPLFRVVDSSSLDSTDELGLILSAHNIPLRRLAAAVKLVSLVAGKDDAARRSVMMEFRVRMIGEWLRWISPILTEGETSSLSSFILERVQGEAPVDVDSFAIEISSEVLRRAAGGNS</sequence>
<accession>A0A6G3SPU7</accession>
<reference evidence="1" key="1">
    <citation type="submission" date="2020-01" db="EMBL/GenBank/DDBJ databases">
        <title>Insect and environment-associated Actinomycetes.</title>
        <authorList>
            <person name="Currrie C."/>
            <person name="Chevrette M."/>
            <person name="Carlson C."/>
            <person name="Stubbendieck R."/>
            <person name="Wendt-Pienkowski E."/>
        </authorList>
    </citation>
    <scope>NUCLEOTIDE SEQUENCE</scope>
    <source>
        <strain evidence="1">SID505</strain>
    </source>
</reference>